<proteinExistence type="predicted"/>
<gene>
    <name evidence="2" type="ORF">AFUS01_LOCUS22168</name>
</gene>
<evidence type="ECO:0000313" key="2">
    <source>
        <dbReference type="EMBL" id="CAG7733742.1"/>
    </source>
</evidence>
<protein>
    <submittedName>
        <fullName evidence="2">Uncharacterized protein</fullName>
    </submittedName>
</protein>
<dbReference type="EMBL" id="CAJVCH010254889">
    <property type="protein sequence ID" value="CAG7733742.1"/>
    <property type="molecule type" value="Genomic_DNA"/>
</dbReference>
<dbReference type="AlphaFoldDB" id="A0A8J2PCQ5"/>
<reference evidence="2" key="1">
    <citation type="submission" date="2021-06" db="EMBL/GenBank/DDBJ databases">
        <authorList>
            <person name="Hodson N. C."/>
            <person name="Mongue J. A."/>
            <person name="Jaron S. K."/>
        </authorList>
    </citation>
    <scope>NUCLEOTIDE SEQUENCE</scope>
</reference>
<accession>A0A8J2PCQ5</accession>
<name>A0A8J2PCQ5_9HEXA</name>
<evidence type="ECO:0000256" key="1">
    <source>
        <dbReference type="SAM" id="MobiDB-lite"/>
    </source>
</evidence>
<keyword evidence="3" id="KW-1185">Reference proteome</keyword>
<dbReference type="Proteomes" id="UP000708208">
    <property type="component" value="Unassembled WGS sequence"/>
</dbReference>
<comment type="caution">
    <text evidence="2">The sequence shown here is derived from an EMBL/GenBank/DDBJ whole genome shotgun (WGS) entry which is preliminary data.</text>
</comment>
<sequence length="118" mass="12977">MNPEPGIDSSGKPPVLIKNTPKPAPRSSSYQTENHRGVLFDSSVKHFKSGFAESSSGTLIRFDCYEDGSSSESNAAQTYAPTLISPLSKISSQTMDQKTDAELRPPKTFKTRIYNFFP</sequence>
<feature type="region of interest" description="Disordered" evidence="1">
    <location>
        <begin position="1"/>
        <end position="34"/>
    </location>
</feature>
<organism evidence="2 3">
    <name type="scientific">Allacma fusca</name>
    <dbReference type="NCBI Taxonomy" id="39272"/>
    <lineage>
        <taxon>Eukaryota</taxon>
        <taxon>Metazoa</taxon>
        <taxon>Ecdysozoa</taxon>
        <taxon>Arthropoda</taxon>
        <taxon>Hexapoda</taxon>
        <taxon>Collembola</taxon>
        <taxon>Symphypleona</taxon>
        <taxon>Sminthuridae</taxon>
        <taxon>Allacma</taxon>
    </lineage>
</organism>
<evidence type="ECO:0000313" key="3">
    <source>
        <dbReference type="Proteomes" id="UP000708208"/>
    </source>
</evidence>